<organism evidence="7 8">
    <name type="scientific">Sphingomonas quercus</name>
    <dbReference type="NCBI Taxonomy" id="2842451"/>
    <lineage>
        <taxon>Bacteria</taxon>
        <taxon>Pseudomonadati</taxon>
        <taxon>Pseudomonadota</taxon>
        <taxon>Alphaproteobacteria</taxon>
        <taxon>Sphingomonadales</taxon>
        <taxon>Sphingomonadaceae</taxon>
        <taxon>Sphingomonas</taxon>
    </lineage>
</organism>
<evidence type="ECO:0000259" key="6">
    <source>
        <dbReference type="PROSITE" id="PS51123"/>
    </source>
</evidence>
<feature type="domain" description="OmpA-like" evidence="6">
    <location>
        <begin position="159"/>
        <end position="275"/>
    </location>
</feature>
<comment type="subcellular location">
    <subcellularLocation>
        <location evidence="1">Membrane</location>
    </subcellularLocation>
</comment>
<dbReference type="Pfam" id="PF13677">
    <property type="entry name" value="MotB_plug"/>
    <property type="match status" value="1"/>
</dbReference>
<dbReference type="PROSITE" id="PS51123">
    <property type="entry name" value="OMPA_2"/>
    <property type="match status" value="1"/>
</dbReference>
<evidence type="ECO:0000256" key="3">
    <source>
        <dbReference type="PROSITE-ProRule" id="PRU00473"/>
    </source>
</evidence>
<keyword evidence="8" id="KW-1185">Reference proteome</keyword>
<keyword evidence="5" id="KW-0812">Transmembrane</keyword>
<dbReference type="Proteomes" id="UP000776276">
    <property type="component" value="Unassembled WGS sequence"/>
</dbReference>
<feature type="transmembrane region" description="Helical" evidence="5">
    <location>
        <begin position="31"/>
        <end position="50"/>
    </location>
</feature>
<dbReference type="RefSeq" id="WP_216325201.1">
    <property type="nucleotide sequence ID" value="NZ_JAHKRT010000006.1"/>
</dbReference>
<dbReference type="CDD" id="cd07185">
    <property type="entry name" value="OmpA_C-like"/>
    <property type="match status" value="1"/>
</dbReference>
<evidence type="ECO:0000313" key="8">
    <source>
        <dbReference type="Proteomes" id="UP000776276"/>
    </source>
</evidence>
<feature type="region of interest" description="Disordered" evidence="4">
    <location>
        <begin position="71"/>
        <end position="120"/>
    </location>
</feature>
<accession>A0ABS6BN78</accession>
<protein>
    <submittedName>
        <fullName evidence="7">OmpA family protein</fullName>
    </submittedName>
</protein>
<dbReference type="InterPro" id="IPR006665">
    <property type="entry name" value="OmpA-like"/>
</dbReference>
<name>A0ABS6BN78_9SPHN</name>
<dbReference type="EMBL" id="JAHKRT010000006">
    <property type="protein sequence ID" value="MBU3078640.1"/>
    <property type="molecule type" value="Genomic_DNA"/>
</dbReference>
<proteinExistence type="predicted"/>
<sequence length="286" mass="30929">MAQFDNAPPSVVIRKVRKHKKHGHHGGAWKVAYADFVTAMMAFFMLLWLLSNPDKAQLKGLADYFSPSPALGTPATMTNEPGNEPGMGGHRRRAQADSATPRGEPTTEAARKGNARGGTADIPEAALRQLANEMRVTLETSPDSNGQQSVKIEPDRDGVHVSLMDTANRTMFRGPTAQLNDYARELLTRIAQKLVKTGAQIAIEGHTDATGGQSDANWRLSGERALSARSAMVAAGLTPDHFSEVVAKAGTQPIYPDQPERPENRRITLVIKGDPAVLPQDASFQF</sequence>
<dbReference type="PANTHER" id="PTHR30329:SF21">
    <property type="entry name" value="LIPOPROTEIN YIAD-RELATED"/>
    <property type="match status" value="1"/>
</dbReference>
<keyword evidence="5" id="KW-1133">Transmembrane helix</keyword>
<keyword evidence="2 3" id="KW-0472">Membrane</keyword>
<dbReference type="InterPro" id="IPR050330">
    <property type="entry name" value="Bact_OuterMem_StrucFunc"/>
</dbReference>
<evidence type="ECO:0000256" key="5">
    <source>
        <dbReference type="SAM" id="Phobius"/>
    </source>
</evidence>
<reference evidence="7 8" key="1">
    <citation type="submission" date="2021-06" db="EMBL/GenBank/DDBJ databases">
        <title>Sphingomonas sp. XMGL2, whole genome shotgun sequencing project.</title>
        <authorList>
            <person name="Zhao G."/>
            <person name="Shen L."/>
        </authorList>
    </citation>
    <scope>NUCLEOTIDE SEQUENCE [LARGE SCALE GENOMIC DNA]</scope>
    <source>
        <strain evidence="7 8">XMGL2</strain>
    </source>
</reference>
<dbReference type="PANTHER" id="PTHR30329">
    <property type="entry name" value="STATOR ELEMENT OF FLAGELLAR MOTOR COMPLEX"/>
    <property type="match status" value="1"/>
</dbReference>
<gene>
    <name evidence="7" type="ORF">KOF26_12250</name>
</gene>
<evidence type="ECO:0000256" key="1">
    <source>
        <dbReference type="ARBA" id="ARBA00004370"/>
    </source>
</evidence>
<evidence type="ECO:0000256" key="2">
    <source>
        <dbReference type="ARBA" id="ARBA00023136"/>
    </source>
</evidence>
<comment type="caution">
    <text evidence="7">The sequence shown here is derived from an EMBL/GenBank/DDBJ whole genome shotgun (WGS) entry which is preliminary data.</text>
</comment>
<evidence type="ECO:0000256" key="4">
    <source>
        <dbReference type="SAM" id="MobiDB-lite"/>
    </source>
</evidence>
<dbReference type="Pfam" id="PF00691">
    <property type="entry name" value="OmpA"/>
    <property type="match status" value="1"/>
</dbReference>
<dbReference type="InterPro" id="IPR025713">
    <property type="entry name" value="MotB-like_N_dom"/>
</dbReference>
<evidence type="ECO:0000313" key="7">
    <source>
        <dbReference type="EMBL" id="MBU3078640.1"/>
    </source>
</evidence>